<evidence type="ECO:0000256" key="9">
    <source>
        <dbReference type="ARBA" id="ARBA00023157"/>
    </source>
</evidence>
<evidence type="ECO:0000256" key="3">
    <source>
        <dbReference type="ARBA" id="ARBA00022475"/>
    </source>
</evidence>
<keyword evidence="11" id="KW-0325">Glycoprotein</keyword>
<sequence>NMALKEGSERRQIWEKTPYPMDFKIYLFNYTNPEEVANGATPVLKEVGPFCYKEYKEKVNIIDHEEDDTVSFNVKDTWYFNKEESGFLTGNELITIPHLVILGMVLEAEREQPLALQFINASTKHMFGDLKSPFVTAPAKDLLFNGVTFNCTNDTMPVKSVCAELKKRVHHFHRVSENIFKFSILGTKNGTVRERLRVKRGIENIKDVGKIVEFEDQDSLSVWDGEECNKLSGTDSTIFPPFLTKKDKIEGFLTDLCRSAAAEYQSATTYHGVRSFKYTADFGDITNDENLKCFCTTPSSCLQRGVHDTTRCTGIPIIVSLPHFFLADEEYLDGVIGLNPDQQKHQILLQFEP</sequence>
<evidence type="ECO:0000313" key="13">
    <source>
        <dbReference type="Proteomes" id="UP001233999"/>
    </source>
</evidence>
<dbReference type="AlphaFoldDB" id="A0AAD8A094"/>
<evidence type="ECO:0008006" key="14">
    <source>
        <dbReference type="Google" id="ProtNLM"/>
    </source>
</evidence>
<protein>
    <recommendedName>
        <fullName evidence="14">Sensory neuron membrane protein 1</fullName>
    </recommendedName>
</protein>
<proteinExistence type="inferred from homology"/>
<dbReference type="PANTHER" id="PTHR11923:SF69">
    <property type="entry name" value="SENSORY NEURON MEMBRANE PROTEIN 1"/>
    <property type="match status" value="1"/>
</dbReference>
<name>A0AAD8A094_DIPPU</name>
<dbReference type="GO" id="GO:0005044">
    <property type="term" value="F:scavenger receptor activity"/>
    <property type="evidence" value="ECO:0007669"/>
    <property type="project" value="TreeGrafter"/>
</dbReference>
<evidence type="ECO:0000256" key="4">
    <source>
        <dbReference type="ARBA" id="ARBA00022606"/>
    </source>
</evidence>
<dbReference type="PANTHER" id="PTHR11923">
    <property type="entry name" value="SCAVENGER RECEPTOR CLASS B TYPE-1 SR-B1"/>
    <property type="match status" value="1"/>
</dbReference>
<gene>
    <name evidence="12" type="ORF">L9F63_016890</name>
</gene>
<keyword evidence="10" id="KW-0675">Receptor</keyword>
<dbReference type="GO" id="GO:0005737">
    <property type="term" value="C:cytoplasm"/>
    <property type="evidence" value="ECO:0007669"/>
    <property type="project" value="TreeGrafter"/>
</dbReference>
<dbReference type="PRINTS" id="PR01609">
    <property type="entry name" value="CD36FAMILY"/>
</dbReference>
<dbReference type="GO" id="GO:0007608">
    <property type="term" value="P:sensory perception of smell"/>
    <property type="evidence" value="ECO:0007669"/>
    <property type="project" value="UniProtKB-KW"/>
</dbReference>
<evidence type="ECO:0000256" key="6">
    <source>
        <dbReference type="ARBA" id="ARBA00022725"/>
    </source>
</evidence>
<comment type="subcellular location">
    <subcellularLocation>
        <location evidence="1">Cell membrane</location>
        <topology evidence="1">Multi-pass membrane protein</topology>
    </subcellularLocation>
</comment>
<keyword evidence="4" id="KW-0716">Sensory transduction</keyword>
<dbReference type="Pfam" id="PF01130">
    <property type="entry name" value="CD36"/>
    <property type="match status" value="1"/>
</dbReference>
<evidence type="ECO:0000256" key="10">
    <source>
        <dbReference type="ARBA" id="ARBA00023170"/>
    </source>
</evidence>
<evidence type="ECO:0000256" key="5">
    <source>
        <dbReference type="ARBA" id="ARBA00022692"/>
    </source>
</evidence>
<feature type="non-terminal residue" evidence="12">
    <location>
        <position position="1"/>
    </location>
</feature>
<evidence type="ECO:0000313" key="12">
    <source>
        <dbReference type="EMBL" id="KAJ9589998.1"/>
    </source>
</evidence>
<keyword evidence="8" id="KW-0472">Membrane</keyword>
<reference evidence="12" key="1">
    <citation type="journal article" date="2023" name="IScience">
        <title>Live-bearing cockroach genome reveals convergent evolutionary mechanisms linked to viviparity in insects and beyond.</title>
        <authorList>
            <person name="Fouks B."/>
            <person name="Harrison M.C."/>
            <person name="Mikhailova A.A."/>
            <person name="Marchal E."/>
            <person name="English S."/>
            <person name="Carruthers M."/>
            <person name="Jennings E.C."/>
            <person name="Chiamaka E.L."/>
            <person name="Frigard R.A."/>
            <person name="Pippel M."/>
            <person name="Attardo G.M."/>
            <person name="Benoit J.B."/>
            <person name="Bornberg-Bauer E."/>
            <person name="Tobe S.S."/>
        </authorList>
    </citation>
    <scope>NUCLEOTIDE SEQUENCE</scope>
    <source>
        <strain evidence="12">Stay&amp;Tobe</strain>
    </source>
</reference>
<dbReference type="EMBL" id="JASPKZ010004578">
    <property type="protein sequence ID" value="KAJ9589998.1"/>
    <property type="molecule type" value="Genomic_DNA"/>
</dbReference>
<organism evidence="12 13">
    <name type="scientific">Diploptera punctata</name>
    <name type="common">Pacific beetle cockroach</name>
    <dbReference type="NCBI Taxonomy" id="6984"/>
    <lineage>
        <taxon>Eukaryota</taxon>
        <taxon>Metazoa</taxon>
        <taxon>Ecdysozoa</taxon>
        <taxon>Arthropoda</taxon>
        <taxon>Hexapoda</taxon>
        <taxon>Insecta</taxon>
        <taxon>Pterygota</taxon>
        <taxon>Neoptera</taxon>
        <taxon>Polyneoptera</taxon>
        <taxon>Dictyoptera</taxon>
        <taxon>Blattodea</taxon>
        <taxon>Blaberoidea</taxon>
        <taxon>Blaberidae</taxon>
        <taxon>Diplopterinae</taxon>
        <taxon>Diploptera</taxon>
    </lineage>
</organism>
<evidence type="ECO:0000256" key="11">
    <source>
        <dbReference type="ARBA" id="ARBA00023180"/>
    </source>
</evidence>
<keyword evidence="13" id="KW-1185">Reference proteome</keyword>
<dbReference type="GO" id="GO:0005886">
    <property type="term" value="C:plasma membrane"/>
    <property type="evidence" value="ECO:0007669"/>
    <property type="project" value="UniProtKB-SubCell"/>
</dbReference>
<dbReference type="Proteomes" id="UP001233999">
    <property type="component" value="Unassembled WGS sequence"/>
</dbReference>
<evidence type="ECO:0000256" key="7">
    <source>
        <dbReference type="ARBA" id="ARBA00022989"/>
    </source>
</evidence>
<keyword evidence="7" id="KW-1133">Transmembrane helix</keyword>
<reference evidence="12" key="2">
    <citation type="submission" date="2023-05" db="EMBL/GenBank/DDBJ databases">
        <authorList>
            <person name="Fouks B."/>
        </authorList>
    </citation>
    <scope>NUCLEOTIDE SEQUENCE</scope>
    <source>
        <strain evidence="12">Stay&amp;Tobe</strain>
        <tissue evidence="12">Testes</tissue>
    </source>
</reference>
<evidence type="ECO:0000256" key="1">
    <source>
        <dbReference type="ARBA" id="ARBA00004651"/>
    </source>
</evidence>
<feature type="non-terminal residue" evidence="12">
    <location>
        <position position="353"/>
    </location>
</feature>
<comment type="caution">
    <text evidence="12">The sequence shown here is derived from an EMBL/GenBank/DDBJ whole genome shotgun (WGS) entry which is preliminary data.</text>
</comment>
<evidence type="ECO:0000256" key="2">
    <source>
        <dbReference type="ARBA" id="ARBA00010532"/>
    </source>
</evidence>
<keyword evidence="9" id="KW-1015">Disulfide bond</keyword>
<keyword evidence="5" id="KW-0812">Transmembrane</keyword>
<keyword evidence="6" id="KW-0552">Olfaction</keyword>
<comment type="similarity">
    <text evidence="2">Belongs to the CD36 family.</text>
</comment>
<keyword evidence="3" id="KW-1003">Cell membrane</keyword>
<accession>A0AAD8A094</accession>
<dbReference type="InterPro" id="IPR002159">
    <property type="entry name" value="CD36_fam"/>
</dbReference>
<evidence type="ECO:0000256" key="8">
    <source>
        <dbReference type="ARBA" id="ARBA00023136"/>
    </source>
</evidence>